<feature type="region of interest" description="Disordered" evidence="5">
    <location>
        <begin position="335"/>
        <end position="358"/>
    </location>
</feature>
<evidence type="ECO:0000256" key="5">
    <source>
        <dbReference type="SAM" id="MobiDB-lite"/>
    </source>
</evidence>
<dbReference type="AlphaFoldDB" id="A0ABD3RSD5"/>
<dbReference type="SUPFAM" id="SSF101447">
    <property type="entry name" value="Formin homology 2 domain (FH2 domain)"/>
    <property type="match status" value="1"/>
</dbReference>
<gene>
    <name evidence="7" type="ORF">ACHAXA_001677</name>
</gene>
<dbReference type="Proteomes" id="UP001530377">
    <property type="component" value="Unassembled WGS sequence"/>
</dbReference>
<evidence type="ECO:0000313" key="7">
    <source>
        <dbReference type="EMBL" id="KAL3815783.1"/>
    </source>
</evidence>
<dbReference type="PANTHER" id="PTHR43701:SF2">
    <property type="entry name" value="MEMBRANE TRANSPORTER PROTEIN YJNA-RELATED"/>
    <property type="match status" value="1"/>
</dbReference>
<evidence type="ECO:0000256" key="2">
    <source>
        <dbReference type="ARBA" id="ARBA00022692"/>
    </source>
</evidence>
<feature type="transmembrane region" description="Helical" evidence="6">
    <location>
        <begin position="460"/>
        <end position="478"/>
    </location>
</feature>
<feature type="transmembrane region" description="Helical" evidence="6">
    <location>
        <begin position="100"/>
        <end position="122"/>
    </location>
</feature>
<feature type="compositionally biased region" description="Low complexity" evidence="5">
    <location>
        <begin position="50"/>
        <end position="59"/>
    </location>
</feature>
<evidence type="ECO:0000313" key="8">
    <source>
        <dbReference type="Proteomes" id="UP001530377"/>
    </source>
</evidence>
<protein>
    <submittedName>
        <fullName evidence="7">Uncharacterized protein</fullName>
    </submittedName>
</protein>
<evidence type="ECO:0000256" key="4">
    <source>
        <dbReference type="ARBA" id="ARBA00023136"/>
    </source>
</evidence>
<comment type="subcellular location">
    <subcellularLocation>
        <location evidence="1">Membrane</location>
        <topology evidence="1">Multi-pass membrane protein</topology>
    </subcellularLocation>
</comment>
<proteinExistence type="predicted"/>
<evidence type="ECO:0000256" key="1">
    <source>
        <dbReference type="ARBA" id="ARBA00004141"/>
    </source>
</evidence>
<feature type="transmembrane region" description="Helical" evidence="6">
    <location>
        <begin position="402"/>
        <end position="423"/>
    </location>
</feature>
<keyword evidence="3 6" id="KW-1133">Transmembrane helix</keyword>
<dbReference type="Pfam" id="PF01925">
    <property type="entry name" value="TauE"/>
    <property type="match status" value="1"/>
</dbReference>
<name>A0ABD3RSD5_9STRA</name>
<feature type="transmembrane region" description="Helical" evidence="6">
    <location>
        <begin position="365"/>
        <end position="390"/>
    </location>
</feature>
<organism evidence="7 8">
    <name type="scientific">Cyclostephanos tholiformis</name>
    <dbReference type="NCBI Taxonomy" id="382380"/>
    <lineage>
        <taxon>Eukaryota</taxon>
        <taxon>Sar</taxon>
        <taxon>Stramenopiles</taxon>
        <taxon>Ochrophyta</taxon>
        <taxon>Bacillariophyta</taxon>
        <taxon>Coscinodiscophyceae</taxon>
        <taxon>Thalassiosirophycidae</taxon>
        <taxon>Stephanodiscales</taxon>
        <taxon>Stephanodiscaceae</taxon>
        <taxon>Cyclostephanos</taxon>
    </lineage>
</organism>
<dbReference type="InterPro" id="IPR051598">
    <property type="entry name" value="TSUP/Inactive_protease-like"/>
</dbReference>
<feature type="compositionally biased region" description="Low complexity" evidence="5">
    <location>
        <begin position="346"/>
        <end position="358"/>
    </location>
</feature>
<comment type="caution">
    <text evidence="7">The sequence shown here is derived from an EMBL/GenBank/DDBJ whole genome shotgun (WGS) entry which is preliminary data.</text>
</comment>
<evidence type="ECO:0000256" key="6">
    <source>
        <dbReference type="SAM" id="Phobius"/>
    </source>
</evidence>
<feature type="compositionally biased region" description="Basic and acidic residues" evidence="5">
    <location>
        <begin position="335"/>
        <end position="344"/>
    </location>
</feature>
<keyword evidence="8" id="KW-1185">Reference proteome</keyword>
<feature type="compositionally biased region" description="Basic and acidic residues" evidence="5">
    <location>
        <begin position="230"/>
        <end position="243"/>
    </location>
</feature>
<sequence>MPPIPLSSITSPRLVGSSLSTRCRGTGGGGGRLVAAVRNRPADSTSELSTTTTTTTTGTTRERRTRFATTTTTPRGGGEGGDDGKFPISSSFVIDGLHSFTMGTFAGVLGSLAGMGGGFVMIPMMTAARRSFADASPDSASSRGPPPPRSWSSGRWWVGGLGLNQHVAHGTSLFAVGTTGLAGALGYGIRSGVDDDDDENKDDNDGGSTAMDGSRVDADDDSSSRLRGSTSDDHDDHLEDDAHPPPPPPPPPPPTGGYVELDAALALALSAAITARFGAIASSKLSGRTLRRALGAYMMIVSPLVPARAYYPRGEVGPMSSSMPRDDDVVDVARRRHEDDDRRTTHSSSHPSSSSSSSSLSLERLLPISIIGVFSGFLSGMFGVGGGTIVVPSLVLSTDMPYQSALGTSLCAMILPAMVGTYTNAKLGNICWRVAPFLAAGSAVGAYVGARGIGLKVDEGILKLGFSCLMMILGVSTWRKGSR</sequence>
<dbReference type="EMBL" id="JALLPB020000183">
    <property type="protein sequence ID" value="KAL3815783.1"/>
    <property type="molecule type" value="Genomic_DNA"/>
</dbReference>
<feature type="region of interest" description="Disordered" evidence="5">
    <location>
        <begin position="1"/>
        <end position="63"/>
    </location>
</feature>
<feature type="transmembrane region" description="Helical" evidence="6">
    <location>
        <begin position="430"/>
        <end position="448"/>
    </location>
</feature>
<dbReference type="GO" id="GO:0016020">
    <property type="term" value="C:membrane"/>
    <property type="evidence" value="ECO:0007669"/>
    <property type="project" value="UniProtKB-SubCell"/>
</dbReference>
<keyword evidence="2 6" id="KW-0812">Transmembrane</keyword>
<feature type="compositionally biased region" description="Pro residues" evidence="5">
    <location>
        <begin position="244"/>
        <end position="255"/>
    </location>
</feature>
<keyword evidence="4 6" id="KW-0472">Membrane</keyword>
<dbReference type="InterPro" id="IPR002781">
    <property type="entry name" value="TM_pro_TauE-like"/>
</dbReference>
<dbReference type="PANTHER" id="PTHR43701">
    <property type="entry name" value="MEMBRANE TRANSPORTER PROTEIN MJ0441-RELATED"/>
    <property type="match status" value="1"/>
</dbReference>
<reference evidence="7 8" key="1">
    <citation type="submission" date="2024-10" db="EMBL/GenBank/DDBJ databases">
        <title>Updated reference genomes for cyclostephanoid diatoms.</title>
        <authorList>
            <person name="Roberts W.R."/>
            <person name="Alverson A.J."/>
        </authorList>
    </citation>
    <scope>NUCLEOTIDE SEQUENCE [LARGE SCALE GENOMIC DNA]</scope>
    <source>
        <strain evidence="7 8">AJA228-03</strain>
    </source>
</reference>
<evidence type="ECO:0000256" key="3">
    <source>
        <dbReference type="ARBA" id="ARBA00022989"/>
    </source>
</evidence>
<accession>A0ABD3RSD5</accession>
<feature type="region of interest" description="Disordered" evidence="5">
    <location>
        <begin position="192"/>
        <end position="259"/>
    </location>
</feature>